<gene>
    <name evidence="2" type="ORF">KC19_12G160200</name>
</gene>
<feature type="compositionally biased region" description="Basic and acidic residues" evidence="1">
    <location>
        <begin position="93"/>
        <end position="102"/>
    </location>
</feature>
<feature type="compositionally biased region" description="Low complexity" evidence="1">
    <location>
        <begin position="11"/>
        <end position="25"/>
    </location>
</feature>
<comment type="caution">
    <text evidence="2">The sequence shown here is derived from an EMBL/GenBank/DDBJ whole genome shotgun (WGS) entry which is preliminary data.</text>
</comment>
<dbReference type="EMBL" id="CM026433">
    <property type="protein sequence ID" value="KAG0555316.1"/>
    <property type="molecule type" value="Genomic_DNA"/>
</dbReference>
<accession>A0A8T0G7L1</accession>
<feature type="compositionally biased region" description="Basic and acidic residues" evidence="1">
    <location>
        <begin position="61"/>
        <end position="71"/>
    </location>
</feature>
<organism evidence="2 3">
    <name type="scientific">Ceratodon purpureus</name>
    <name type="common">Fire moss</name>
    <name type="synonym">Dicranum purpureum</name>
    <dbReference type="NCBI Taxonomy" id="3225"/>
    <lineage>
        <taxon>Eukaryota</taxon>
        <taxon>Viridiplantae</taxon>
        <taxon>Streptophyta</taxon>
        <taxon>Embryophyta</taxon>
        <taxon>Bryophyta</taxon>
        <taxon>Bryophytina</taxon>
        <taxon>Bryopsida</taxon>
        <taxon>Dicranidae</taxon>
        <taxon>Pseudoditrichales</taxon>
        <taxon>Ditrichaceae</taxon>
        <taxon>Ceratodon</taxon>
    </lineage>
</organism>
<sequence length="136" mass="14116">MGLGAGRGPPSASQRRSSAQATRARCAGEGDEGDSSRGEGDSDESDGGRREAGAARRLGCGRREREERDKGTAGSDQGNGGERDQGLTLVKDGGSDEPHTPSREGTSVGADPPQAVMTVVYYNTSTCMRGFRANKP</sequence>
<dbReference type="Proteomes" id="UP000822688">
    <property type="component" value="Chromosome 12"/>
</dbReference>
<evidence type="ECO:0000313" key="3">
    <source>
        <dbReference type="Proteomes" id="UP000822688"/>
    </source>
</evidence>
<proteinExistence type="predicted"/>
<feature type="compositionally biased region" description="Basic and acidic residues" evidence="1">
    <location>
        <begin position="34"/>
        <end position="54"/>
    </location>
</feature>
<evidence type="ECO:0000313" key="2">
    <source>
        <dbReference type="EMBL" id="KAG0555316.1"/>
    </source>
</evidence>
<evidence type="ECO:0000256" key="1">
    <source>
        <dbReference type="SAM" id="MobiDB-lite"/>
    </source>
</evidence>
<protein>
    <submittedName>
        <fullName evidence="2">Uncharacterized protein</fullName>
    </submittedName>
</protein>
<name>A0A8T0G7L1_CERPU</name>
<reference evidence="2" key="1">
    <citation type="submission" date="2020-06" db="EMBL/GenBank/DDBJ databases">
        <title>WGS assembly of Ceratodon purpureus strain R40.</title>
        <authorList>
            <person name="Carey S.B."/>
            <person name="Jenkins J."/>
            <person name="Shu S."/>
            <person name="Lovell J.T."/>
            <person name="Sreedasyam A."/>
            <person name="Maumus F."/>
            <person name="Tiley G.P."/>
            <person name="Fernandez-Pozo N."/>
            <person name="Barry K."/>
            <person name="Chen C."/>
            <person name="Wang M."/>
            <person name="Lipzen A."/>
            <person name="Daum C."/>
            <person name="Saski C.A."/>
            <person name="Payton A.C."/>
            <person name="Mcbreen J.C."/>
            <person name="Conrad R.E."/>
            <person name="Kollar L.M."/>
            <person name="Olsson S."/>
            <person name="Huttunen S."/>
            <person name="Landis J.B."/>
            <person name="Wickett N.J."/>
            <person name="Johnson M.G."/>
            <person name="Rensing S.A."/>
            <person name="Grimwood J."/>
            <person name="Schmutz J."/>
            <person name="Mcdaniel S.F."/>
        </authorList>
    </citation>
    <scope>NUCLEOTIDE SEQUENCE</scope>
    <source>
        <strain evidence="2">R40</strain>
    </source>
</reference>
<dbReference type="AlphaFoldDB" id="A0A8T0G7L1"/>
<feature type="region of interest" description="Disordered" evidence="1">
    <location>
        <begin position="1"/>
        <end position="113"/>
    </location>
</feature>
<keyword evidence="3" id="KW-1185">Reference proteome</keyword>